<keyword evidence="4" id="KW-1003">Cell membrane</keyword>
<dbReference type="RefSeq" id="WP_114984673.1">
    <property type="nucleotide sequence ID" value="NZ_CP027806.1"/>
</dbReference>
<keyword evidence="13" id="KW-1185">Reference proteome</keyword>
<evidence type="ECO:0000256" key="4">
    <source>
        <dbReference type="ARBA" id="ARBA00022475"/>
    </source>
</evidence>
<keyword evidence="3" id="KW-0813">Transport</keyword>
<keyword evidence="8 10" id="KW-1133">Transmembrane helix</keyword>
<keyword evidence="9 10" id="KW-0472">Membrane</keyword>
<dbReference type="InterPro" id="IPR051045">
    <property type="entry name" value="TonB-dependent_transducer"/>
</dbReference>
<dbReference type="PANTHER" id="PTHR33446:SF2">
    <property type="entry name" value="PROTEIN TONB"/>
    <property type="match status" value="1"/>
</dbReference>
<dbReference type="OrthoDB" id="9812355at2"/>
<evidence type="ECO:0000256" key="10">
    <source>
        <dbReference type="SAM" id="Phobius"/>
    </source>
</evidence>
<dbReference type="NCBIfam" id="TIGR01352">
    <property type="entry name" value="tonB_Cterm"/>
    <property type="match status" value="1"/>
</dbReference>
<dbReference type="KEGG" id="cprv:CYPRO_2249"/>
<comment type="subcellular location">
    <subcellularLocation>
        <location evidence="1">Cell inner membrane</location>
        <topology evidence="1">Single-pass membrane protein</topology>
        <orientation evidence="1">Periplasmic side</orientation>
    </subcellularLocation>
</comment>
<reference evidence="12 13" key="1">
    <citation type="submission" date="2018-03" db="EMBL/GenBank/DDBJ databases">
        <title>Phenotypic and genomic properties of Cyclonatronum proteinivorum gen. nov., sp. nov., a haloalkaliphilic bacteroidete from soda lakes possessing Na+-translocating rhodopsin.</title>
        <authorList>
            <person name="Toshchakov S.V."/>
            <person name="Korzhenkov A."/>
            <person name="Samarov N.I."/>
            <person name="Kublanov I.V."/>
            <person name="Muntyan M.S."/>
            <person name="Sorokin D.Y."/>
        </authorList>
    </citation>
    <scope>NUCLEOTIDE SEQUENCE [LARGE SCALE GENOMIC DNA]</scope>
    <source>
        <strain evidence="12 13">Omega</strain>
    </source>
</reference>
<evidence type="ECO:0000256" key="3">
    <source>
        <dbReference type="ARBA" id="ARBA00022448"/>
    </source>
</evidence>
<gene>
    <name evidence="12" type="ORF">CYPRO_2249</name>
</gene>
<evidence type="ECO:0000256" key="9">
    <source>
        <dbReference type="ARBA" id="ARBA00023136"/>
    </source>
</evidence>
<feature type="transmembrane region" description="Helical" evidence="10">
    <location>
        <begin position="20"/>
        <end position="37"/>
    </location>
</feature>
<dbReference type="Proteomes" id="UP000254808">
    <property type="component" value="Chromosome"/>
</dbReference>
<evidence type="ECO:0000259" key="11">
    <source>
        <dbReference type="PROSITE" id="PS52015"/>
    </source>
</evidence>
<evidence type="ECO:0000256" key="5">
    <source>
        <dbReference type="ARBA" id="ARBA00022519"/>
    </source>
</evidence>
<dbReference type="SUPFAM" id="SSF74653">
    <property type="entry name" value="TolA/TonB C-terminal domain"/>
    <property type="match status" value="1"/>
</dbReference>
<evidence type="ECO:0000256" key="1">
    <source>
        <dbReference type="ARBA" id="ARBA00004383"/>
    </source>
</evidence>
<evidence type="ECO:0000256" key="7">
    <source>
        <dbReference type="ARBA" id="ARBA00022927"/>
    </source>
</evidence>
<evidence type="ECO:0000256" key="2">
    <source>
        <dbReference type="ARBA" id="ARBA00006555"/>
    </source>
</evidence>
<evidence type="ECO:0000313" key="13">
    <source>
        <dbReference type="Proteomes" id="UP000254808"/>
    </source>
</evidence>
<dbReference type="GO" id="GO:0015031">
    <property type="term" value="P:protein transport"/>
    <property type="evidence" value="ECO:0007669"/>
    <property type="project" value="UniProtKB-KW"/>
</dbReference>
<keyword evidence="6 10" id="KW-0812">Transmembrane</keyword>
<sequence>MSLNPLNRKPEANINHGYFVRIQLGLVVSMLLFVLIFKVNFSFEPSMDFEVVEREIVELEEIIQTEIIEAPPPPPRPPAPISVPDDIIMDDNLVDFDAFLDFDDAMASQPAPPPPPSDDEDEGEVFVIVEQMPELIGGMAELQRQIVYPEIARRAGIQGRVVVQFIIDEQGYVNDPFVVRSAGGGLDEAAIAAVQKVRFTPGMQRGRPVRVQYTLPVQFRLTQAD</sequence>
<dbReference type="Gene3D" id="3.30.1150.10">
    <property type="match status" value="1"/>
</dbReference>
<dbReference type="PROSITE" id="PS52015">
    <property type="entry name" value="TONB_CTD"/>
    <property type="match status" value="1"/>
</dbReference>
<dbReference type="GO" id="GO:0055085">
    <property type="term" value="P:transmembrane transport"/>
    <property type="evidence" value="ECO:0007669"/>
    <property type="project" value="InterPro"/>
</dbReference>
<dbReference type="GO" id="GO:0098797">
    <property type="term" value="C:plasma membrane protein complex"/>
    <property type="evidence" value="ECO:0007669"/>
    <property type="project" value="TreeGrafter"/>
</dbReference>
<keyword evidence="5" id="KW-0997">Cell inner membrane</keyword>
<evidence type="ECO:0000256" key="6">
    <source>
        <dbReference type="ARBA" id="ARBA00022692"/>
    </source>
</evidence>
<proteinExistence type="inferred from homology"/>
<name>A0A345ULZ3_9BACT</name>
<keyword evidence="7" id="KW-0653">Protein transport</keyword>
<accession>A0A345ULZ3</accession>
<comment type="similarity">
    <text evidence="2">Belongs to the TonB family.</text>
</comment>
<dbReference type="Pfam" id="PF03544">
    <property type="entry name" value="TonB_C"/>
    <property type="match status" value="1"/>
</dbReference>
<dbReference type="InterPro" id="IPR006260">
    <property type="entry name" value="TonB/TolA_C"/>
</dbReference>
<dbReference type="PANTHER" id="PTHR33446">
    <property type="entry name" value="PROTEIN TONB-RELATED"/>
    <property type="match status" value="1"/>
</dbReference>
<dbReference type="EMBL" id="CP027806">
    <property type="protein sequence ID" value="AXJ01495.1"/>
    <property type="molecule type" value="Genomic_DNA"/>
</dbReference>
<evidence type="ECO:0000313" key="12">
    <source>
        <dbReference type="EMBL" id="AXJ01495.1"/>
    </source>
</evidence>
<organism evidence="12 13">
    <name type="scientific">Cyclonatronum proteinivorum</name>
    <dbReference type="NCBI Taxonomy" id="1457365"/>
    <lineage>
        <taxon>Bacteria</taxon>
        <taxon>Pseudomonadati</taxon>
        <taxon>Balneolota</taxon>
        <taxon>Balneolia</taxon>
        <taxon>Balneolales</taxon>
        <taxon>Cyclonatronaceae</taxon>
        <taxon>Cyclonatronum</taxon>
    </lineage>
</organism>
<dbReference type="AlphaFoldDB" id="A0A345ULZ3"/>
<dbReference type="GO" id="GO:0031992">
    <property type="term" value="F:energy transducer activity"/>
    <property type="evidence" value="ECO:0007669"/>
    <property type="project" value="TreeGrafter"/>
</dbReference>
<protein>
    <submittedName>
        <fullName evidence="12">Outer membrane transport energization protein TonB</fullName>
    </submittedName>
</protein>
<dbReference type="InterPro" id="IPR037682">
    <property type="entry name" value="TonB_C"/>
</dbReference>
<feature type="domain" description="TonB C-terminal" evidence="11">
    <location>
        <begin position="133"/>
        <end position="225"/>
    </location>
</feature>
<evidence type="ECO:0000256" key="8">
    <source>
        <dbReference type="ARBA" id="ARBA00022989"/>
    </source>
</evidence>